<dbReference type="EMBL" id="CAJOBJ010120464">
    <property type="protein sequence ID" value="CAF4673521.1"/>
    <property type="molecule type" value="Genomic_DNA"/>
</dbReference>
<gene>
    <name evidence="1" type="ORF">BYL167_LOCUS40660</name>
    <name evidence="2" type="ORF">GIL414_LOCUS41990</name>
</gene>
<proteinExistence type="predicted"/>
<evidence type="ECO:0000313" key="3">
    <source>
        <dbReference type="Proteomes" id="UP000681967"/>
    </source>
</evidence>
<dbReference type="AlphaFoldDB" id="A0A8S2ZAD8"/>
<accession>A0A8S2ZAD8</accession>
<comment type="caution">
    <text evidence="1">The sequence shown here is derived from an EMBL/GenBank/DDBJ whole genome shotgun (WGS) entry which is preliminary data.</text>
</comment>
<evidence type="ECO:0000313" key="2">
    <source>
        <dbReference type="EMBL" id="CAF4673521.1"/>
    </source>
</evidence>
<dbReference type="Proteomes" id="UP000681720">
    <property type="component" value="Unassembled WGS sequence"/>
</dbReference>
<protein>
    <submittedName>
        <fullName evidence="1">Uncharacterized protein</fullName>
    </submittedName>
</protein>
<organism evidence="1 3">
    <name type="scientific">Rotaria magnacalcarata</name>
    <dbReference type="NCBI Taxonomy" id="392030"/>
    <lineage>
        <taxon>Eukaryota</taxon>
        <taxon>Metazoa</taxon>
        <taxon>Spiralia</taxon>
        <taxon>Gnathifera</taxon>
        <taxon>Rotifera</taxon>
        <taxon>Eurotatoria</taxon>
        <taxon>Bdelloidea</taxon>
        <taxon>Philodinida</taxon>
        <taxon>Philodinidae</taxon>
        <taxon>Rotaria</taxon>
    </lineage>
</organism>
<name>A0A8S2ZAD8_9BILA</name>
<feature type="non-terminal residue" evidence="1">
    <location>
        <position position="1"/>
    </location>
</feature>
<sequence length="59" mass="6766">GVHRGINLANKAHQYLQQNIHTSQMNLLATIEKVILREIAKEIICNFNNHSRQDATLNE</sequence>
<evidence type="ECO:0000313" key="1">
    <source>
        <dbReference type="EMBL" id="CAF4613754.1"/>
    </source>
</evidence>
<dbReference type="Proteomes" id="UP000681967">
    <property type="component" value="Unassembled WGS sequence"/>
</dbReference>
<reference evidence="1" key="1">
    <citation type="submission" date="2021-02" db="EMBL/GenBank/DDBJ databases">
        <authorList>
            <person name="Nowell W R."/>
        </authorList>
    </citation>
    <scope>NUCLEOTIDE SEQUENCE</scope>
</reference>
<dbReference type="EMBL" id="CAJOBH010101187">
    <property type="protein sequence ID" value="CAF4613754.1"/>
    <property type="molecule type" value="Genomic_DNA"/>
</dbReference>